<sequence length="471" mass="50368">MRFSLSRTIITGVVVGGIGGALLARIPSSSLSPLLGALLGALYGLLFGWLIARHITSAGSGLIWGLSSAFLLWLAIPTGLLPLLRGAGRMGMLNEARAHVPELVAYLLFLGFPLGFVSGLLKMKADAWDRMSSFTFLRAVTIGGLAGLIGGWAFSAWFAQNNAFVLIAGIINSDSSAVGILVHYLIAAIIGASFGLLFQKDIHGTGSSICWGLAYGLFWWFLGPLTLLPLLLHQPIDWSYLHGSALFGSLIGHAIYGMLLGWIYAWGNRLWIGLFIESDPIQRQAEGPGIVTLRSLAWGALASVLGGLLFSGITVATGVFPQMASLLRGSSPLASFAAYLIIGVLIGMSYGLFFHHESPDAGSSMAWGMLYGLAWWFLGPLTLMPILFGHPVTWTIQAADQLLPSLPAHLIYGTVTGLVFFWLENHHAQRLLLSHRVAGHEQRPRRSSGAPAPALWLVVLGLGVVLPVMLG</sequence>
<feature type="transmembrane region" description="Helical" evidence="1">
    <location>
        <begin position="332"/>
        <end position="353"/>
    </location>
</feature>
<feature type="transmembrane region" description="Helical" evidence="1">
    <location>
        <begin position="32"/>
        <end position="51"/>
    </location>
</feature>
<accession>A0ABQ6FQJ8</accession>
<feature type="transmembrane region" description="Helical" evidence="1">
    <location>
        <begin position="452"/>
        <end position="470"/>
    </location>
</feature>
<name>A0ABQ6FQJ8_9CHLR</name>
<keyword evidence="1" id="KW-0812">Transmembrane</keyword>
<dbReference type="RefSeq" id="WP_338250862.1">
    <property type="nucleotide sequence ID" value="NZ_BSRI01000001.1"/>
</dbReference>
<keyword evidence="3" id="KW-1185">Reference proteome</keyword>
<protein>
    <submittedName>
        <fullName evidence="2">Uncharacterized protein</fullName>
    </submittedName>
</protein>
<reference evidence="2 3" key="1">
    <citation type="submission" date="2023-02" db="EMBL/GenBank/DDBJ databases">
        <title>Dictyobacter halimunensis sp. nov., a new member of the class Ktedonobacteria from forest soil in a geothermal area.</title>
        <authorList>
            <person name="Rachmania M.K."/>
            <person name="Ningsih F."/>
            <person name="Sakai Y."/>
            <person name="Yabe S."/>
            <person name="Yokota A."/>
            <person name="Sjamsuridzal W."/>
        </authorList>
    </citation>
    <scope>NUCLEOTIDE SEQUENCE [LARGE SCALE GENOMIC DNA]</scope>
    <source>
        <strain evidence="2 3">S3.2.2.5</strain>
    </source>
</reference>
<proteinExistence type="predicted"/>
<comment type="caution">
    <text evidence="2">The sequence shown here is derived from an EMBL/GenBank/DDBJ whole genome shotgun (WGS) entry which is preliminary data.</text>
</comment>
<keyword evidence="1" id="KW-0472">Membrane</keyword>
<feature type="transmembrane region" description="Helical" evidence="1">
    <location>
        <begin position="296"/>
        <end position="320"/>
    </location>
</feature>
<feature type="transmembrane region" description="Helical" evidence="1">
    <location>
        <begin position="7"/>
        <end position="26"/>
    </location>
</feature>
<feature type="transmembrane region" description="Helical" evidence="1">
    <location>
        <begin position="178"/>
        <end position="198"/>
    </location>
</feature>
<feature type="transmembrane region" description="Helical" evidence="1">
    <location>
        <begin position="244"/>
        <end position="265"/>
    </location>
</feature>
<feature type="transmembrane region" description="Helical" evidence="1">
    <location>
        <begin position="63"/>
        <end position="83"/>
    </location>
</feature>
<evidence type="ECO:0000313" key="3">
    <source>
        <dbReference type="Proteomes" id="UP001344906"/>
    </source>
</evidence>
<evidence type="ECO:0000256" key="1">
    <source>
        <dbReference type="SAM" id="Phobius"/>
    </source>
</evidence>
<dbReference type="EMBL" id="BSRI01000001">
    <property type="protein sequence ID" value="GLV56007.1"/>
    <property type="molecule type" value="Genomic_DNA"/>
</dbReference>
<feature type="transmembrane region" description="Helical" evidence="1">
    <location>
        <begin position="406"/>
        <end position="423"/>
    </location>
</feature>
<feature type="transmembrane region" description="Helical" evidence="1">
    <location>
        <begin position="365"/>
        <end position="386"/>
    </location>
</feature>
<feature type="transmembrane region" description="Helical" evidence="1">
    <location>
        <begin position="135"/>
        <end position="158"/>
    </location>
</feature>
<feature type="transmembrane region" description="Helical" evidence="1">
    <location>
        <begin position="210"/>
        <end position="232"/>
    </location>
</feature>
<dbReference type="Proteomes" id="UP001344906">
    <property type="component" value="Unassembled WGS sequence"/>
</dbReference>
<feature type="transmembrane region" description="Helical" evidence="1">
    <location>
        <begin position="103"/>
        <end position="123"/>
    </location>
</feature>
<evidence type="ECO:0000313" key="2">
    <source>
        <dbReference type="EMBL" id="GLV56007.1"/>
    </source>
</evidence>
<gene>
    <name evidence="2" type="ORF">KDH_28510</name>
</gene>
<organism evidence="2 3">
    <name type="scientific">Dictyobacter halimunensis</name>
    <dbReference type="NCBI Taxonomy" id="3026934"/>
    <lineage>
        <taxon>Bacteria</taxon>
        <taxon>Bacillati</taxon>
        <taxon>Chloroflexota</taxon>
        <taxon>Ktedonobacteria</taxon>
        <taxon>Ktedonobacterales</taxon>
        <taxon>Dictyobacteraceae</taxon>
        <taxon>Dictyobacter</taxon>
    </lineage>
</organism>
<keyword evidence="1" id="KW-1133">Transmembrane helix</keyword>